<organism evidence="2 3">
    <name type="scientific">Methylobacterium aquaticum</name>
    <dbReference type="NCBI Taxonomy" id="270351"/>
    <lineage>
        <taxon>Bacteria</taxon>
        <taxon>Pseudomonadati</taxon>
        <taxon>Pseudomonadota</taxon>
        <taxon>Alphaproteobacteria</taxon>
        <taxon>Hyphomicrobiales</taxon>
        <taxon>Methylobacteriaceae</taxon>
        <taxon>Methylobacterium</taxon>
    </lineage>
</organism>
<evidence type="ECO:0000256" key="1">
    <source>
        <dbReference type="SAM" id="MobiDB-lite"/>
    </source>
</evidence>
<feature type="region of interest" description="Disordered" evidence="1">
    <location>
        <begin position="171"/>
        <end position="196"/>
    </location>
</feature>
<dbReference type="EMBL" id="AP014704">
    <property type="protein sequence ID" value="BAR47053.1"/>
    <property type="molecule type" value="Genomic_DNA"/>
</dbReference>
<evidence type="ECO:0000313" key="3">
    <source>
        <dbReference type="Proteomes" id="UP000061432"/>
    </source>
</evidence>
<dbReference type="AlphaFoldDB" id="A0A1Y0ZFG0"/>
<name>A0A1Y0ZFG0_9HYPH</name>
<evidence type="ECO:0000313" key="2">
    <source>
        <dbReference type="EMBL" id="BAR47053.1"/>
    </source>
</evidence>
<reference evidence="3" key="2">
    <citation type="submission" date="2015-01" db="EMBL/GenBank/DDBJ databases">
        <title>Complete genome sequence of Methylobacterium aquaticum strain 22A.</title>
        <authorList>
            <person name="Tani A."/>
            <person name="Ogura Y."/>
            <person name="Hayashi T."/>
        </authorList>
    </citation>
    <scope>NUCLEOTIDE SEQUENCE [LARGE SCALE GENOMIC DNA]</scope>
    <source>
        <strain evidence="3">MA-22A</strain>
    </source>
</reference>
<reference evidence="2 3" key="1">
    <citation type="journal article" date="2015" name="Genome Announc.">
        <title>Complete Genome Sequence of Methylobacterium aquaticum Strain 22A, Isolated from Racomitrium japonicum Moss.</title>
        <authorList>
            <person name="Tani A."/>
            <person name="Ogura Y."/>
            <person name="Hayashi T."/>
            <person name="Kimbara K."/>
        </authorList>
    </citation>
    <scope>NUCLEOTIDE SEQUENCE [LARGE SCALE GENOMIC DNA]</scope>
    <source>
        <strain evidence="2 3">MA-22A</strain>
    </source>
</reference>
<sequence length="196" mass="20741">MSISLRIVGIFYNRSDIPDRGKQTVKDVLDYAVKNSRPPNLPSDNFKYIVSSTAAPAGANAKPSVSAFFANYTDSFASPTSGLKYPRGEYFLSESLVENPSYVVWQFYVFSANGVPIIPNPRISSFVDVQVPDGGRVVWRLVKVLSAPNLVPTVYRTAFGLGDPKQAVVAPGAGVPAGTSPGHADAGSSLAGAAQS</sequence>
<dbReference type="OrthoDB" id="8004575at2"/>
<protein>
    <submittedName>
        <fullName evidence="2">Uncharacterized protein</fullName>
    </submittedName>
</protein>
<dbReference type="KEGG" id="maqu:Maq22A_c27735"/>
<dbReference type="RefSeq" id="WP_145984547.1">
    <property type="nucleotide sequence ID" value="NZ_AP014704.1"/>
</dbReference>
<accession>A0A1Y0ZFG0</accession>
<proteinExistence type="predicted"/>
<dbReference type="Proteomes" id="UP000061432">
    <property type="component" value="Chromosome"/>
</dbReference>
<gene>
    <name evidence="2" type="ORF">Maq22A_c27735</name>
</gene>